<keyword evidence="5" id="KW-1185">Reference proteome</keyword>
<dbReference type="RefSeq" id="XP_064735335.1">
    <property type="nucleotide sequence ID" value="XM_064869838.1"/>
</dbReference>
<evidence type="ECO:0000259" key="3">
    <source>
        <dbReference type="PROSITE" id="PS51212"/>
    </source>
</evidence>
<feature type="signal peptide" evidence="2">
    <location>
        <begin position="1"/>
        <end position="20"/>
    </location>
</feature>
<dbReference type="SMART" id="SM00321">
    <property type="entry name" value="WSC"/>
    <property type="match status" value="2"/>
</dbReference>
<comment type="caution">
    <text evidence="4">The sequence shown here is derived from an EMBL/GenBank/DDBJ whole genome shotgun (WGS) entry which is preliminary data.</text>
</comment>
<dbReference type="EMBL" id="JAVHJV010000001">
    <property type="protein sequence ID" value="KAK5947245.1"/>
    <property type="molecule type" value="Genomic_DNA"/>
</dbReference>
<feature type="domain" description="WSC" evidence="3">
    <location>
        <begin position="42"/>
        <end position="135"/>
    </location>
</feature>
<proteinExistence type="predicted"/>
<dbReference type="PROSITE" id="PS51212">
    <property type="entry name" value="WSC"/>
    <property type="match status" value="2"/>
</dbReference>
<reference evidence="4 5" key="1">
    <citation type="journal article" date="2023" name="Res Sq">
        <title>Genomic and morphological characterization of Knufia obscura isolated from the Mars 2020 spacecraft assembly facility.</title>
        <authorList>
            <person name="Chander A.M."/>
            <person name="Teixeira M.M."/>
            <person name="Singh N.K."/>
            <person name="Williams M.P."/>
            <person name="Parker C.W."/>
            <person name="Leo P."/>
            <person name="Stajich J.E."/>
            <person name="Torok T."/>
            <person name="Tighe S."/>
            <person name="Mason C.E."/>
            <person name="Venkateswaran K."/>
        </authorList>
    </citation>
    <scope>NUCLEOTIDE SEQUENCE [LARGE SCALE GENOMIC DNA]</scope>
    <source>
        <strain evidence="4 5">CCFEE 5817</strain>
    </source>
</reference>
<accession>A0ABR0S322</accession>
<feature type="domain" description="WSC" evidence="3">
    <location>
        <begin position="147"/>
        <end position="229"/>
    </location>
</feature>
<dbReference type="GeneID" id="89994843"/>
<keyword evidence="2" id="KW-0732">Signal</keyword>
<name>A0ABR0S322_9EURO</name>
<dbReference type="InterPro" id="IPR051589">
    <property type="entry name" value="Sialate-O-sulfotransferase"/>
</dbReference>
<gene>
    <name evidence="4" type="ORF">PMZ80_001394</name>
</gene>
<protein>
    <recommendedName>
        <fullName evidence="3">WSC domain-containing protein</fullName>
    </recommendedName>
</protein>
<dbReference type="Proteomes" id="UP001334248">
    <property type="component" value="Unassembled WGS sequence"/>
</dbReference>
<evidence type="ECO:0000313" key="4">
    <source>
        <dbReference type="EMBL" id="KAK5947245.1"/>
    </source>
</evidence>
<sequence>MHVHSFLPLLGFSLVHLGTASHGAYHPHQKRDLQVSNSLPEAWSSSGCYTDSVSDRALSRDGYAADDMTEGKCIGYCDQKGYSFAGVEYGTECYCGYQVASTSSQTADSDCSFPCGGANGEACGGSDRINIFTNGVAGPVENPGIDGWTSLGCYTDSQSARILSTYEPVSDGIVFVRGCTEICQQNGFSYAGVEYGQECYCGNEILATGMPAAPESCDMPRTGDRTEKS</sequence>
<feature type="chain" id="PRO_5046733129" description="WSC domain-containing protein" evidence="2">
    <location>
        <begin position="21"/>
        <end position="229"/>
    </location>
</feature>
<dbReference type="Pfam" id="PF01822">
    <property type="entry name" value="WSC"/>
    <property type="match status" value="2"/>
</dbReference>
<organism evidence="4 5">
    <name type="scientific">Knufia obscura</name>
    <dbReference type="NCBI Taxonomy" id="1635080"/>
    <lineage>
        <taxon>Eukaryota</taxon>
        <taxon>Fungi</taxon>
        <taxon>Dikarya</taxon>
        <taxon>Ascomycota</taxon>
        <taxon>Pezizomycotina</taxon>
        <taxon>Eurotiomycetes</taxon>
        <taxon>Chaetothyriomycetidae</taxon>
        <taxon>Chaetothyriales</taxon>
        <taxon>Trichomeriaceae</taxon>
        <taxon>Knufia</taxon>
    </lineage>
</organism>
<dbReference type="PANTHER" id="PTHR45964:SF5">
    <property type="entry name" value="WSCD FAMILY MEMBER CG9164"/>
    <property type="match status" value="1"/>
</dbReference>
<keyword evidence="1" id="KW-0677">Repeat</keyword>
<dbReference type="InterPro" id="IPR002889">
    <property type="entry name" value="WSC_carb-bd"/>
</dbReference>
<dbReference type="PANTHER" id="PTHR45964">
    <property type="entry name" value="WSCD FAMILY MEMBER CG9164"/>
    <property type="match status" value="1"/>
</dbReference>
<evidence type="ECO:0000256" key="2">
    <source>
        <dbReference type="SAM" id="SignalP"/>
    </source>
</evidence>
<evidence type="ECO:0000313" key="5">
    <source>
        <dbReference type="Proteomes" id="UP001334248"/>
    </source>
</evidence>
<evidence type="ECO:0000256" key="1">
    <source>
        <dbReference type="ARBA" id="ARBA00022737"/>
    </source>
</evidence>